<comment type="caution">
    <text evidence="4">The sequence shown here is derived from an EMBL/GenBank/DDBJ whole genome shotgun (WGS) entry which is preliminary data.</text>
</comment>
<feature type="domain" description="Pyruvate:ferredoxin oxidoreductase core" evidence="3">
    <location>
        <begin position="259"/>
        <end position="355"/>
    </location>
</feature>
<evidence type="ECO:0000259" key="2">
    <source>
        <dbReference type="Pfam" id="PF01855"/>
    </source>
</evidence>
<protein>
    <submittedName>
        <fullName evidence="4">Pyruvate ferredoxin oxidoreductase</fullName>
    </submittedName>
</protein>
<dbReference type="Pfam" id="PF17147">
    <property type="entry name" value="PFOR_II"/>
    <property type="match status" value="1"/>
</dbReference>
<dbReference type="CDD" id="cd07034">
    <property type="entry name" value="TPP_PYR_PFOR_IOR-alpha_like"/>
    <property type="match status" value="1"/>
</dbReference>
<keyword evidence="4" id="KW-0670">Pyruvate</keyword>
<gene>
    <name evidence="4" type="primary">porA</name>
    <name evidence="4" type="ORF">IAA31_01710</name>
</gene>
<feature type="domain" description="Pyruvate flavodoxin/ferredoxin oxidoreductase pyrimidine binding" evidence="2">
    <location>
        <begin position="15"/>
        <end position="234"/>
    </location>
</feature>
<evidence type="ECO:0000313" key="4">
    <source>
        <dbReference type="EMBL" id="MBU3826200.1"/>
    </source>
</evidence>
<evidence type="ECO:0000313" key="5">
    <source>
        <dbReference type="Proteomes" id="UP000824150"/>
    </source>
</evidence>
<dbReference type="GO" id="GO:0006979">
    <property type="term" value="P:response to oxidative stress"/>
    <property type="evidence" value="ECO:0007669"/>
    <property type="project" value="TreeGrafter"/>
</dbReference>
<name>A0A9E2KMM4_9GAMM</name>
<proteinExistence type="predicted"/>
<evidence type="ECO:0000256" key="1">
    <source>
        <dbReference type="ARBA" id="ARBA00023002"/>
    </source>
</evidence>
<reference evidence="4" key="1">
    <citation type="journal article" date="2021" name="PeerJ">
        <title>Extensive microbial diversity within the chicken gut microbiome revealed by metagenomics and culture.</title>
        <authorList>
            <person name="Gilroy R."/>
            <person name="Ravi A."/>
            <person name="Getino M."/>
            <person name="Pursley I."/>
            <person name="Horton D.L."/>
            <person name="Alikhan N.F."/>
            <person name="Baker D."/>
            <person name="Gharbi K."/>
            <person name="Hall N."/>
            <person name="Watson M."/>
            <person name="Adriaenssens E.M."/>
            <person name="Foster-Nyarko E."/>
            <person name="Jarju S."/>
            <person name="Secka A."/>
            <person name="Antonio M."/>
            <person name="Oren A."/>
            <person name="Chaudhuri R.R."/>
            <person name="La Ragione R."/>
            <person name="Hildebrand F."/>
            <person name="Pallen M.J."/>
        </authorList>
    </citation>
    <scope>NUCLEOTIDE SEQUENCE</scope>
    <source>
        <strain evidence="4">687</strain>
    </source>
</reference>
<dbReference type="SUPFAM" id="SSF52518">
    <property type="entry name" value="Thiamin diphosphate-binding fold (THDP-binding)"/>
    <property type="match status" value="1"/>
</dbReference>
<dbReference type="Gene3D" id="3.40.50.920">
    <property type="match status" value="1"/>
</dbReference>
<keyword evidence="1" id="KW-0560">Oxidoreductase</keyword>
<dbReference type="InterPro" id="IPR029061">
    <property type="entry name" value="THDP-binding"/>
</dbReference>
<dbReference type="FunFam" id="3.40.50.970:FF:000012">
    <property type="entry name" value="Pyruvate:ferredoxin (Flavodoxin) oxidoreductase"/>
    <property type="match status" value="1"/>
</dbReference>
<reference evidence="4" key="2">
    <citation type="submission" date="2021-04" db="EMBL/GenBank/DDBJ databases">
        <authorList>
            <person name="Gilroy R."/>
        </authorList>
    </citation>
    <scope>NUCLEOTIDE SEQUENCE</scope>
    <source>
        <strain evidence="4">687</strain>
    </source>
</reference>
<dbReference type="EMBL" id="JAHLFG010000020">
    <property type="protein sequence ID" value="MBU3826200.1"/>
    <property type="molecule type" value="Genomic_DNA"/>
</dbReference>
<dbReference type="Pfam" id="PF01855">
    <property type="entry name" value="POR_N"/>
    <property type="match status" value="1"/>
</dbReference>
<dbReference type="PANTHER" id="PTHR32154">
    <property type="entry name" value="PYRUVATE-FLAVODOXIN OXIDOREDUCTASE-RELATED"/>
    <property type="match status" value="1"/>
</dbReference>
<organism evidence="4 5">
    <name type="scientific">Candidatus Anaerobiospirillum merdipullorum</name>
    <dbReference type="NCBI Taxonomy" id="2838450"/>
    <lineage>
        <taxon>Bacteria</taxon>
        <taxon>Pseudomonadati</taxon>
        <taxon>Pseudomonadota</taxon>
        <taxon>Gammaproteobacteria</taxon>
        <taxon>Aeromonadales</taxon>
        <taxon>Succinivibrionaceae</taxon>
        <taxon>Anaerobiospirillum</taxon>
    </lineage>
</organism>
<sequence length="417" mass="45038">MLKQIEGSLGIAEAVALCRPGAVCAYPISPQTHIVENLGKMVKTGQLQDCEFVNVESEFSAISVSIGASAGGVRAYTATASQGLLFMTEGVYNASGLGLPIVMTVASRAIGAPINIWNDHSDSLSQRDSGWLQLFCESNQDALDTHIMAFKIAEEVGLPVMVCMDGFVLTHAFERLDLPTQEQVDAFLPPYQPKEYLDPKEPISMGGMVGPEAFTELRILQQRKMLKALPVIERVTKEYREITGHHSGGLLDCYNCDNADVKLIILGSTVGTAKDAVDELAKQGINAGIISLKAVRPFPYDALRAAVGDTKKVVIIERHFSYGARGVLFPDVVRALNGTGAQVNTAVCGLGGRAILGTTIKDIVKYSLDNKFSDEMTWFDVDTKLINSYLKDTEGVTLPEGPLPESALLDTLQKVRA</sequence>
<dbReference type="InterPro" id="IPR009014">
    <property type="entry name" value="Transketo_C/PFOR_II"/>
</dbReference>
<dbReference type="AlphaFoldDB" id="A0A9E2KMM4"/>
<dbReference type="Proteomes" id="UP000824150">
    <property type="component" value="Unassembled WGS sequence"/>
</dbReference>
<dbReference type="InterPro" id="IPR002880">
    <property type="entry name" value="Pyrv_Fd/Flavodoxin_OxRdtase_N"/>
</dbReference>
<dbReference type="InterPro" id="IPR050722">
    <property type="entry name" value="Pyruvate:ferred/Flavod_OxRd"/>
</dbReference>
<dbReference type="GO" id="GO:0016491">
    <property type="term" value="F:oxidoreductase activity"/>
    <property type="evidence" value="ECO:0007669"/>
    <property type="project" value="UniProtKB-KW"/>
</dbReference>
<dbReference type="SUPFAM" id="SSF52922">
    <property type="entry name" value="TK C-terminal domain-like"/>
    <property type="match status" value="1"/>
</dbReference>
<accession>A0A9E2KMM4</accession>
<dbReference type="Gene3D" id="3.40.50.970">
    <property type="match status" value="1"/>
</dbReference>
<dbReference type="PANTHER" id="PTHR32154:SF0">
    <property type="entry name" value="PYRUVATE-FLAVODOXIN OXIDOREDUCTASE-RELATED"/>
    <property type="match status" value="1"/>
</dbReference>
<evidence type="ECO:0000259" key="3">
    <source>
        <dbReference type="Pfam" id="PF17147"/>
    </source>
</evidence>
<dbReference type="InterPro" id="IPR033412">
    <property type="entry name" value="PFOR_II"/>
</dbReference>